<dbReference type="InterPro" id="IPR052174">
    <property type="entry name" value="Flavoredoxin"/>
</dbReference>
<dbReference type="AlphaFoldDB" id="H3KF81"/>
<dbReference type="InterPro" id="IPR012349">
    <property type="entry name" value="Split_barrel_FMN-bd"/>
</dbReference>
<comment type="cofactor">
    <cofactor evidence="1">
        <name>FMN</name>
        <dbReference type="ChEBI" id="CHEBI:58210"/>
    </cofactor>
</comment>
<protein>
    <submittedName>
        <fullName evidence="5">NAD(P)H-flavin oxidoreductase</fullName>
    </submittedName>
</protein>
<dbReference type="RefSeq" id="WP_008542328.1">
    <property type="nucleotide sequence ID" value="NZ_JH604965.1"/>
</dbReference>
<sequence length="197" mass="22137">MMTNQSEFVRPVPLDRVYRILNIGPTVIVSGKTENDFDAMAAAWNTALDLDPAKAVVILDKSHYTRKLIEESNYFMLSIPTRSIAPQTLFLGSVSKNDEPEKIDQSGIRFLKDVEGLPDDIDLIEGCAAWILFERIPEPHNEAAYDLFIGQAVGAWADERVFKDGRWMFEEVPQALQTIHYVAGGRFYAIGDAIDVE</sequence>
<dbReference type="InterPro" id="IPR002563">
    <property type="entry name" value="Flavin_Rdtase-like_dom"/>
</dbReference>
<dbReference type="STRING" id="762967.HMPREF9440_01398"/>
<dbReference type="Proteomes" id="UP000004956">
    <property type="component" value="Unassembled WGS sequence"/>
</dbReference>
<name>H3KF81_9BURK</name>
<dbReference type="HOGENOM" id="CLU_059021_5_4_4"/>
<dbReference type="GO" id="GO:0010181">
    <property type="term" value="F:FMN binding"/>
    <property type="evidence" value="ECO:0007669"/>
    <property type="project" value="InterPro"/>
</dbReference>
<dbReference type="Gene3D" id="2.30.110.10">
    <property type="entry name" value="Electron Transport, Fmn-binding Protein, Chain A"/>
    <property type="match status" value="1"/>
</dbReference>
<dbReference type="EMBL" id="AFBQ01000197">
    <property type="protein sequence ID" value="EHY31226.1"/>
    <property type="molecule type" value="Genomic_DNA"/>
</dbReference>
<dbReference type="SUPFAM" id="SSF50475">
    <property type="entry name" value="FMN-binding split barrel"/>
    <property type="match status" value="1"/>
</dbReference>
<comment type="similarity">
    <text evidence="3">Belongs to the flavoredoxin family.</text>
</comment>
<accession>H3KF81</accession>
<proteinExistence type="inferred from homology"/>
<gene>
    <name evidence="5" type="ORF">HMPREF9440_01398</name>
</gene>
<feature type="domain" description="Flavin reductase like" evidence="4">
    <location>
        <begin position="19"/>
        <end position="164"/>
    </location>
</feature>
<evidence type="ECO:0000256" key="1">
    <source>
        <dbReference type="ARBA" id="ARBA00001917"/>
    </source>
</evidence>
<keyword evidence="6" id="KW-1185">Reference proteome</keyword>
<evidence type="ECO:0000313" key="6">
    <source>
        <dbReference type="Proteomes" id="UP000004956"/>
    </source>
</evidence>
<evidence type="ECO:0000313" key="5">
    <source>
        <dbReference type="EMBL" id="EHY31226.1"/>
    </source>
</evidence>
<evidence type="ECO:0000256" key="2">
    <source>
        <dbReference type="ARBA" id="ARBA00022630"/>
    </source>
</evidence>
<reference evidence="5 6" key="1">
    <citation type="submission" date="2011-11" db="EMBL/GenBank/DDBJ databases">
        <authorList>
            <person name="Weinstock G."/>
            <person name="Sodergren E."/>
            <person name="Clifton S."/>
            <person name="Fulton L."/>
            <person name="Fulton B."/>
            <person name="Courtney L."/>
            <person name="Fronick C."/>
            <person name="Harrison M."/>
            <person name="Strong C."/>
            <person name="Farmer C."/>
            <person name="Delahaunty K."/>
            <person name="Markovic C."/>
            <person name="Hall O."/>
            <person name="Minx P."/>
            <person name="Tomlinson C."/>
            <person name="Mitreva M."/>
            <person name="Hou S."/>
            <person name="Chen J."/>
            <person name="Wollam A."/>
            <person name="Pepin K.H."/>
            <person name="Johnson M."/>
            <person name="Bhonagiri V."/>
            <person name="Zhang X."/>
            <person name="Suruliraj S."/>
            <person name="Warren W."/>
            <person name="Chinwalla A."/>
            <person name="Mardis E.R."/>
            <person name="Wilson R.K."/>
        </authorList>
    </citation>
    <scope>NUCLEOTIDE SEQUENCE [LARGE SCALE GENOMIC DNA]</scope>
    <source>
        <strain evidence="5 6">YIT 11816</strain>
    </source>
</reference>
<evidence type="ECO:0000256" key="3">
    <source>
        <dbReference type="ARBA" id="ARBA00038054"/>
    </source>
</evidence>
<dbReference type="SMART" id="SM00903">
    <property type="entry name" value="Flavin_Reduct"/>
    <property type="match status" value="1"/>
</dbReference>
<dbReference type="PATRIC" id="fig|762967.3.peg.1102"/>
<dbReference type="PANTHER" id="PTHR43567">
    <property type="entry name" value="FLAVOREDOXIN-RELATED-RELATED"/>
    <property type="match status" value="1"/>
</dbReference>
<dbReference type="Pfam" id="PF01613">
    <property type="entry name" value="Flavin_Reduct"/>
    <property type="match status" value="1"/>
</dbReference>
<organism evidence="5 6">
    <name type="scientific">Sutterella parvirubra YIT 11816</name>
    <dbReference type="NCBI Taxonomy" id="762967"/>
    <lineage>
        <taxon>Bacteria</taxon>
        <taxon>Pseudomonadati</taxon>
        <taxon>Pseudomonadota</taxon>
        <taxon>Betaproteobacteria</taxon>
        <taxon>Burkholderiales</taxon>
        <taxon>Sutterellaceae</taxon>
        <taxon>Sutterella</taxon>
    </lineage>
</organism>
<keyword evidence="2" id="KW-0285">Flavoprotein</keyword>
<dbReference type="GO" id="GO:0016646">
    <property type="term" value="F:oxidoreductase activity, acting on the CH-NH group of donors, NAD or NADP as acceptor"/>
    <property type="evidence" value="ECO:0007669"/>
    <property type="project" value="UniProtKB-ARBA"/>
</dbReference>
<evidence type="ECO:0000259" key="4">
    <source>
        <dbReference type="SMART" id="SM00903"/>
    </source>
</evidence>
<dbReference type="PANTHER" id="PTHR43567:SF1">
    <property type="entry name" value="FLAVOREDOXIN"/>
    <property type="match status" value="1"/>
</dbReference>
<comment type="caution">
    <text evidence="5">The sequence shown here is derived from an EMBL/GenBank/DDBJ whole genome shotgun (WGS) entry which is preliminary data.</text>
</comment>